<reference evidence="4 5" key="1">
    <citation type="submission" date="2024-11" db="EMBL/GenBank/DDBJ databases">
        <title>Chromosome-level genome assembly of the freshwater bivalve Anodonta woodiana.</title>
        <authorList>
            <person name="Chen X."/>
        </authorList>
    </citation>
    <scope>NUCLEOTIDE SEQUENCE [LARGE SCALE GENOMIC DNA]</scope>
    <source>
        <strain evidence="4">MN2024</strain>
        <tissue evidence="4">Gills</tissue>
    </source>
</reference>
<comment type="caution">
    <text evidence="4">The sequence shown here is derived from an EMBL/GenBank/DDBJ whole genome shotgun (WGS) entry which is preliminary data.</text>
</comment>
<dbReference type="InterPro" id="IPR046906">
    <property type="entry name" value="Mab-21_HhH/H2TH-like"/>
</dbReference>
<proteinExistence type="inferred from homology"/>
<dbReference type="EMBL" id="JBJQND010000011">
    <property type="protein sequence ID" value="KAL3861275.1"/>
    <property type="molecule type" value="Genomic_DNA"/>
</dbReference>
<dbReference type="AlphaFoldDB" id="A0ABD3VI73"/>
<organism evidence="4 5">
    <name type="scientific">Sinanodonta woodiana</name>
    <name type="common">Chinese pond mussel</name>
    <name type="synonym">Anodonta woodiana</name>
    <dbReference type="NCBI Taxonomy" id="1069815"/>
    <lineage>
        <taxon>Eukaryota</taxon>
        <taxon>Metazoa</taxon>
        <taxon>Spiralia</taxon>
        <taxon>Lophotrochozoa</taxon>
        <taxon>Mollusca</taxon>
        <taxon>Bivalvia</taxon>
        <taxon>Autobranchia</taxon>
        <taxon>Heteroconchia</taxon>
        <taxon>Palaeoheterodonta</taxon>
        <taxon>Unionida</taxon>
        <taxon>Unionoidea</taxon>
        <taxon>Unionidae</taxon>
        <taxon>Unioninae</taxon>
        <taxon>Sinanodonta</taxon>
    </lineage>
</organism>
<dbReference type="PANTHER" id="PTHR10656">
    <property type="entry name" value="CELL FATE DETERMINING PROTEIN MAB21-RELATED"/>
    <property type="match status" value="1"/>
</dbReference>
<name>A0ABD3VI73_SINWO</name>
<sequence>MCEGELRLISTNLEKILCGEGFDIFRKMIQTIIDLVEWIDSKHQVILSNTWKETKIYGSIGEGLYYPINIPCERDIDIVHVLKNIVAVENATDTMHYNTDTFMQYIESSAMQRFAQVNLADVPFNISSLVPDWFGNVEYGQLGQQGPATNYHINILFQLFKGFMSFTKFDMVFVIPCPNWPSSASEWISRARLYGWPTETQIRKIVDKGIFFAPVGCKNHPHEGFQWRYSFNEAEKRLVQSFNPTQAKCYVLLKRIISENVTVHMQEDVISSYHLKTLMFWTIEETDPILWIPANLVQCIFLCLNRLVQCVDRAYCPSYFMPDENLFITKVTEENKGHVIAMLRCIIAEGWHVIARLSNFAMDQNCTDSFKEEYEAFQMLSSDDSWLRMIVPCAERLAFPHFLIDLDVYEIHETDRIHAMFNRIINNIILETYRCDDAERKDVLKDSLASVCSSYGTCHLSLSRHQIVDSRKTNIVDNPGEIYITLSILRNKVDCLAKHANYAYMRGNFESTLSTAFNLLQNYCNRPANVFSIYVPADVQATQLEVEKILSRSLRDDSTQQGFINTANGLLKNVVSAREVLFLKNEIHAVPENVKVEMFFLDRRTYPIKPNFRFRRCLVLDPYLYVTYLAFLSYYDMGSREKAGQVLQIMEIICSNLPNSHLPSSLNQLADCYVKMGRVEKGIETLSLSMKRNRFRNAATWHVARIVWRYRTCSYKRLMKT</sequence>
<feature type="domain" description="Mab-21-like nucleotidyltransferase" evidence="2">
    <location>
        <begin position="170"/>
        <end position="240"/>
    </location>
</feature>
<dbReference type="InterPro" id="IPR046903">
    <property type="entry name" value="Mab-21-like_nuc_Trfase"/>
</dbReference>
<dbReference type="Pfam" id="PF20266">
    <property type="entry name" value="Mab-21_C"/>
    <property type="match status" value="1"/>
</dbReference>
<evidence type="ECO:0000259" key="3">
    <source>
        <dbReference type="Pfam" id="PF20266"/>
    </source>
</evidence>
<comment type="similarity">
    <text evidence="1">Belongs to the mab-21 family.</text>
</comment>
<evidence type="ECO:0000256" key="1">
    <source>
        <dbReference type="ARBA" id="ARBA00008307"/>
    </source>
</evidence>
<evidence type="ECO:0000259" key="2">
    <source>
        <dbReference type="Pfam" id="PF03281"/>
    </source>
</evidence>
<dbReference type="Pfam" id="PF03281">
    <property type="entry name" value="Mab-21"/>
    <property type="match status" value="1"/>
</dbReference>
<evidence type="ECO:0000313" key="4">
    <source>
        <dbReference type="EMBL" id="KAL3861275.1"/>
    </source>
</evidence>
<feature type="domain" description="Mab-21-like HhH/H2TH-like" evidence="3">
    <location>
        <begin position="247"/>
        <end position="336"/>
    </location>
</feature>
<gene>
    <name evidence="4" type="ORF">ACJMK2_007318</name>
</gene>
<evidence type="ECO:0008006" key="6">
    <source>
        <dbReference type="Google" id="ProtNLM"/>
    </source>
</evidence>
<protein>
    <recommendedName>
        <fullName evidence="6">Cyclic GMP-AMP synthase</fullName>
    </recommendedName>
</protein>
<evidence type="ECO:0000313" key="5">
    <source>
        <dbReference type="Proteomes" id="UP001634394"/>
    </source>
</evidence>
<dbReference type="Proteomes" id="UP001634394">
    <property type="component" value="Unassembled WGS sequence"/>
</dbReference>
<accession>A0ABD3VI73</accession>
<dbReference type="InterPro" id="IPR024810">
    <property type="entry name" value="MAB21L/cGLR"/>
</dbReference>
<keyword evidence="5" id="KW-1185">Reference proteome</keyword>
<dbReference type="Gene3D" id="1.10.1410.40">
    <property type="match status" value="1"/>
</dbReference>
<dbReference type="SMART" id="SM01265">
    <property type="entry name" value="Mab-21"/>
    <property type="match status" value="1"/>
</dbReference>
<dbReference type="PANTHER" id="PTHR10656:SF69">
    <property type="entry name" value="MAB-21-LIKE HHH_H2TH-LIKE DOMAIN-CONTAINING PROTEIN"/>
    <property type="match status" value="1"/>
</dbReference>